<dbReference type="EMBL" id="MNBE01000017">
    <property type="protein sequence ID" value="OKP15216.1"/>
    <property type="molecule type" value="Genomic_DNA"/>
</dbReference>
<evidence type="ECO:0000313" key="3">
    <source>
        <dbReference type="Proteomes" id="UP000186955"/>
    </source>
</evidence>
<name>A0A1Q5URX1_9EURO</name>
<reference evidence="2 3" key="1">
    <citation type="submission" date="2016-10" db="EMBL/GenBank/DDBJ databases">
        <title>Genome sequence of the ascomycete fungus Penicillium subrubescens.</title>
        <authorList>
            <person name="De Vries R.P."/>
            <person name="Peng M."/>
            <person name="Dilokpimol A."/>
            <person name="Hilden K."/>
            <person name="Makela M.R."/>
            <person name="Grigoriev I."/>
            <person name="Riley R."/>
            <person name="Granchi Z."/>
        </authorList>
    </citation>
    <scope>NUCLEOTIDE SEQUENCE [LARGE SCALE GENOMIC DNA]</scope>
    <source>
        <strain evidence="2 3">CBS 132785</strain>
    </source>
</reference>
<evidence type="ECO:0000313" key="2">
    <source>
        <dbReference type="EMBL" id="OKP15216.1"/>
    </source>
</evidence>
<dbReference type="Proteomes" id="UP000186955">
    <property type="component" value="Unassembled WGS sequence"/>
</dbReference>
<dbReference type="AlphaFoldDB" id="A0A1Q5URX1"/>
<evidence type="ECO:0000256" key="1">
    <source>
        <dbReference type="SAM" id="MobiDB-lite"/>
    </source>
</evidence>
<protein>
    <submittedName>
        <fullName evidence="2">Uncharacterized protein</fullName>
    </submittedName>
</protein>
<feature type="region of interest" description="Disordered" evidence="1">
    <location>
        <begin position="187"/>
        <end position="214"/>
    </location>
</feature>
<accession>A0A1Q5URX1</accession>
<gene>
    <name evidence="2" type="ORF">PENSUB_1430</name>
</gene>
<proteinExistence type="predicted"/>
<sequence length="214" mass="24033">MSHHFPYSSDFQEWESTSSRRESSVSTSTVSSASTSILFQSPSTSPGTSSRKQSWQLYDDVVRLQLNPSMTMYVQSVCRGGCVPGGIAEAKSKGRGEECISQNLRILRGHNGKRVMLFFANSQRGALKRYVSVPREFSLFFIPIMPILRNPLASCWHISVSKHLGQPHYPLAILKFSVLLPEHLSKTSHSQLRGERETAQENRATGYRRAQSKL</sequence>
<keyword evidence="3" id="KW-1185">Reference proteome</keyword>
<comment type="caution">
    <text evidence="2">The sequence shown here is derived from an EMBL/GenBank/DDBJ whole genome shotgun (WGS) entry which is preliminary data.</text>
</comment>
<organism evidence="2 3">
    <name type="scientific">Penicillium subrubescens</name>
    <dbReference type="NCBI Taxonomy" id="1316194"/>
    <lineage>
        <taxon>Eukaryota</taxon>
        <taxon>Fungi</taxon>
        <taxon>Dikarya</taxon>
        <taxon>Ascomycota</taxon>
        <taxon>Pezizomycotina</taxon>
        <taxon>Eurotiomycetes</taxon>
        <taxon>Eurotiomycetidae</taxon>
        <taxon>Eurotiales</taxon>
        <taxon>Aspergillaceae</taxon>
        <taxon>Penicillium</taxon>
    </lineage>
</organism>